<reference evidence="2" key="1">
    <citation type="submission" date="2021-05" db="EMBL/GenBank/DDBJ databases">
        <authorList>
            <person name="Alioto T."/>
            <person name="Alioto T."/>
            <person name="Gomez Garrido J."/>
        </authorList>
    </citation>
    <scope>NUCLEOTIDE SEQUENCE</scope>
</reference>
<dbReference type="AlphaFoldDB" id="A0A8D8FYU7"/>
<evidence type="ECO:0000256" key="1">
    <source>
        <dbReference type="SAM" id="MobiDB-lite"/>
    </source>
</evidence>
<evidence type="ECO:0000313" key="2">
    <source>
        <dbReference type="EMBL" id="CAG6488145.1"/>
    </source>
</evidence>
<dbReference type="EMBL" id="HBUE01109381">
    <property type="protein sequence ID" value="CAG6488145.1"/>
    <property type="molecule type" value="Transcribed_RNA"/>
</dbReference>
<accession>A0A8D8FYU7</accession>
<name>A0A8D8FYU7_CULPI</name>
<feature type="region of interest" description="Disordered" evidence="1">
    <location>
        <begin position="1"/>
        <end position="21"/>
    </location>
</feature>
<sequence length="117" mass="14182">MPSGCARSGRPRPQRQQLQDRTTLQDHILRHPHSSNSHSRNSSNYINNLFYTTWWVLARCHSCSRFRRLQQHNKRSRFQRELRRATFVVRRKKLDRSGWQRTQSVCARNDRLRSRLP</sequence>
<proteinExistence type="predicted"/>
<organism evidence="2">
    <name type="scientific">Culex pipiens</name>
    <name type="common">House mosquito</name>
    <dbReference type="NCBI Taxonomy" id="7175"/>
    <lineage>
        <taxon>Eukaryota</taxon>
        <taxon>Metazoa</taxon>
        <taxon>Ecdysozoa</taxon>
        <taxon>Arthropoda</taxon>
        <taxon>Hexapoda</taxon>
        <taxon>Insecta</taxon>
        <taxon>Pterygota</taxon>
        <taxon>Neoptera</taxon>
        <taxon>Endopterygota</taxon>
        <taxon>Diptera</taxon>
        <taxon>Nematocera</taxon>
        <taxon>Culicoidea</taxon>
        <taxon>Culicidae</taxon>
        <taxon>Culicinae</taxon>
        <taxon>Culicini</taxon>
        <taxon>Culex</taxon>
        <taxon>Culex</taxon>
    </lineage>
</organism>
<protein>
    <submittedName>
        <fullName evidence="2">(northern house mosquito) hypothetical protein</fullName>
    </submittedName>
</protein>